<accession>A0A2V4B4B3</accession>
<dbReference type="InterPro" id="IPR029062">
    <property type="entry name" value="Class_I_gatase-like"/>
</dbReference>
<gene>
    <name evidence="2" type="ORF">BAY60_18005</name>
</gene>
<sequence>MTETKMFALVLYPGLTPLDLVGPLQVLSALAAMKPEYEVAVVAEHTGPMQTDTPVRLAASHRFEDVPEPFALLVPGGQLPTIRAMTDETLLGYLRSAADGAQIVGSVCTGSLLLGAAGLLDGRKATTHWTFLEVLAGFGATPQTRRWVEDGRVVTAAGVSAGIDLALHLVDRFAGAEVARTVQFVIEYDPQPPLGALNWDQAPRAEWAPLRDYALREGLAGHPDLYERLAGR</sequence>
<dbReference type="OrthoDB" id="4265717at2"/>
<organism evidence="2 3">
    <name type="scientific">Prauserella muralis</name>
    <dbReference type="NCBI Taxonomy" id="588067"/>
    <lineage>
        <taxon>Bacteria</taxon>
        <taxon>Bacillati</taxon>
        <taxon>Actinomycetota</taxon>
        <taxon>Actinomycetes</taxon>
        <taxon>Pseudonocardiales</taxon>
        <taxon>Pseudonocardiaceae</taxon>
        <taxon>Prauserella</taxon>
    </lineage>
</organism>
<dbReference type="PANTHER" id="PTHR43130">
    <property type="entry name" value="ARAC-FAMILY TRANSCRIPTIONAL REGULATOR"/>
    <property type="match status" value="1"/>
</dbReference>
<dbReference type="Proteomes" id="UP000249915">
    <property type="component" value="Unassembled WGS sequence"/>
</dbReference>
<keyword evidence="3" id="KW-1185">Reference proteome</keyword>
<dbReference type="Gene3D" id="3.40.50.880">
    <property type="match status" value="1"/>
</dbReference>
<evidence type="ECO:0000259" key="1">
    <source>
        <dbReference type="Pfam" id="PF01965"/>
    </source>
</evidence>
<dbReference type="InterPro" id="IPR002818">
    <property type="entry name" value="DJ-1/PfpI"/>
</dbReference>
<name>A0A2V4B4B3_9PSEU</name>
<feature type="domain" description="DJ-1/PfpI" evidence="1">
    <location>
        <begin position="9"/>
        <end position="171"/>
    </location>
</feature>
<dbReference type="Pfam" id="PF01965">
    <property type="entry name" value="DJ-1_PfpI"/>
    <property type="match status" value="1"/>
</dbReference>
<dbReference type="CDD" id="cd03139">
    <property type="entry name" value="GATase1_PfpI_2"/>
    <property type="match status" value="1"/>
</dbReference>
<dbReference type="GO" id="GO:0006355">
    <property type="term" value="P:regulation of DNA-templated transcription"/>
    <property type="evidence" value="ECO:0007669"/>
    <property type="project" value="TreeGrafter"/>
</dbReference>
<dbReference type="EMBL" id="MASW01000002">
    <property type="protein sequence ID" value="PXY28218.1"/>
    <property type="molecule type" value="Genomic_DNA"/>
</dbReference>
<dbReference type="SUPFAM" id="SSF52317">
    <property type="entry name" value="Class I glutamine amidotransferase-like"/>
    <property type="match status" value="1"/>
</dbReference>
<dbReference type="AlphaFoldDB" id="A0A2V4B4B3"/>
<evidence type="ECO:0000313" key="3">
    <source>
        <dbReference type="Proteomes" id="UP000249915"/>
    </source>
</evidence>
<protein>
    <submittedName>
        <fullName evidence="2">Thiamine biosynthesis protein ThiJ</fullName>
    </submittedName>
</protein>
<dbReference type="InterPro" id="IPR052158">
    <property type="entry name" value="INH-QAR"/>
</dbReference>
<proteinExistence type="predicted"/>
<reference evidence="2 3" key="1">
    <citation type="submission" date="2016-07" db="EMBL/GenBank/DDBJ databases">
        <title>Draft genome sequence of Prauserella muralis DSM 45305, isolated from a mould-covered wall in an indoor environment.</title>
        <authorList>
            <person name="Ruckert C."/>
            <person name="Albersmeier A."/>
            <person name="Jiang C.-L."/>
            <person name="Jiang Y."/>
            <person name="Kalinowski J."/>
            <person name="Schneider O."/>
            <person name="Winkler A."/>
            <person name="Zotchev S.B."/>
        </authorList>
    </citation>
    <scope>NUCLEOTIDE SEQUENCE [LARGE SCALE GENOMIC DNA]</scope>
    <source>
        <strain evidence="2 3">DSM 45305</strain>
    </source>
</reference>
<comment type="caution">
    <text evidence="2">The sequence shown here is derived from an EMBL/GenBank/DDBJ whole genome shotgun (WGS) entry which is preliminary data.</text>
</comment>
<dbReference type="RefSeq" id="WP_112282228.1">
    <property type="nucleotide sequence ID" value="NZ_MASW01000002.1"/>
</dbReference>
<dbReference type="PANTHER" id="PTHR43130:SF2">
    <property type="entry name" value="DJ-1_PFPI DOMAIN-CONTAINING PROTEIN"/>
    <property type="match status" value="1"/>
</dbReference>
<evidence type="ECO:0000313" key="2">
    <source>
        <dbReference type="EMBL" id="PXY28218.1"/>
    </source>
</evidence>